<feature type="non-terminal residue" evidence="2">
    <location>
        <position position="51"/>
    </location>
</feature>
<evidence type="ECO:0000313" key="2">
    <source>
        <dbReference type="EMBL" id="GAH11395.1"/>
    </source>
</evidence>
<feature type="region of interest" description="Disordered" evidence="1">
    <location>
        <begin position="15"/>
        <end position="51"/>
    </location>
</feature>
<gene>
    <name evidence="2" type="ORF">S01H4_56115</name>
</gene>
<feature type="compositionally biased region" description="Polar residues" evidence="1">
    <location>
        <begin position="30"/>
        <end position="43"/>
    </location>
</feature>
<proteinExistence type="predicted"/>
<comment type="caution">
    <text evidence="2">The sequence shown here is derived from an EMBL/GenBank/DDBJ whole genome shotgun (WGS) entry which is preliminary data.</text>
</comment>
<sequence length="51" mass="5244">MSDPHLETVAIAMFGKSKDTPAQTPAKEPVTTQTKSVSASPATARSVAMIG</sequence>
<reference evidence="2" key="1">
    <citation type="journal article" date="2014" name="Front. Microbiol.">
        <title>High frequency of phylogenetically diverse reductive dehalogenase-homologous genes in deep subseafloor sedimentary metagenomes.</title>
        <authorList>
            <person name="Kawai M."/>
            <person name="Futagami T."/>
            <person name="Toyoda A."/>
            <person name="Takaki Y."/>
            <person name="Nishi S."/>
            <person name="Hori S."/>
            <person name="Arai W."/>
            <person name="Tsubouchi T."/>
            <person name="Morono Y."/>
            <person name="Uchiyama I."/>
            <person name="Ito T."/>
            <person name="Fujiyama A."/>
            <person name="Inagaki F."/>
            <person name="Takami H."/>
        </authorList>
    </citation>
    <scope>NUCLEOTIDE SEQUENCE</scope>
    <source>
        <strain evidence="2">Expedition CK06-06</strain>
    </source>
</reference>
<protein>
    <submittedName>
        <fullName evidence="2">Uncharacterized protein</fullName>
    </submittedName>
</protein>
<name>X1DT24_9ZZZZ</name>
<dbReference type="AlphaFoldDB" id="X1DT24"/>
<accession>X1DT24</accession>
<dbReference type="EMBL" id="BART01032480">
    <property type="protein sequence ID" value="GAH11395.1"/>
    <property type="molecule type" value="Genomic_DNA"/>
</dbReference>
<evidence type="ECO:0000256" key="1">
    <source>
        <dbReference type="SAM" id="MobiDB-lite"/>
    </source>
</evidence>
<organism evidence="2">
    <name type="scientific">marine sediment metagenome</name>
    <dbReference type="NCBI Taxonomy" id="412755"/>
    <lineage>
        <taxon>unclassified sequences</taxon>
        <taxon>metagenomes</taxon>
        <taxon>ecological metagenomes</taxon>
    </lineage>
</organism>